<comment type="similarity">
    <text evidence="2">Belongs to the EamA transporter family.</text>
</comment>
<dbReference type="InterPro" id="IPR037185">
    <property type="entry name" value="EmrE-like"/>
</dbReference>
<feature type="transmembrane region" description="Helical" evidence="7">
    <location>
        <begin position="85"/>
        <end position="107"/>
    </location>
</feature>
<keyword evidence="5 7" id="KW-0472">Membrane</keyword>
<feature type="transmembrane region" description="Helical" evidence="7">
    <location>
        <begin position="202"/>
        <end position="222"/>
    </location>
</feature>
<dbReference type="SUPFAM" id="SSF103481">
    <property type="entry name" value="Multidrug resistance efflux transporter EmrE"/>
    <property type="match status" value="2"/>
</dbReference>
<evidence type="ECO:0000313" key="9">
    <source>
        <dbReference type="EMBL" id="MFC4064757.1"/>
    </source>
</evidence>
<dbReference type="EMBL" id="JBHSBL010000006">
    <property type="protein sequence ID" value="MFC4064757.1"/>
    <property type="molecule type" value="Genomic_DNA"/>
</dbReference>
<evidence type="ECO:0000313" key="10">
    <source>
        <dbReference type="Proteomes" id="UP001595867"/>
    </source>
</evidence>
<reference evidence="10" key="1">
    <citation type="journal article" date="2019" name="Int. J. Syst. Evol. Microbiol.">
        <title>The Global Catalogue of Microorganisms (GCM) 10K type strain sequencing project: providing services to taxonomists for standard genome sequencing and annotation.</title>
        <authorList>
            <consortium name="The Broad Institute Genomics Platform"/>
            <consortium name="The Broad Institute Genome Sequencing Center for Infectious Disease"/>
            <person name="Wu L."/>
            <person name="Ma J."/>
        </authorList>
    </citation>
    <scope>NUCLEOTIDE SEQUENCE [LARGE SCALE GENOMIC DNA]</scope>
    <source>
        <strain evidence="10">TBRC 5832</strain>
    </source>
</reference>
<evidence type="ECO:0000256" key="1">
    <source>
        <dbReference type="ARBA" id="ARBA00004141"/>
    </source>
</evidence>
<evidence type="ECO:0000259" key="8">
    <source>
        <dbReference type="Pfam" id="PF00892"/>
    </source>
</evidence>
<dbReference type="Pfam" id="PF00892">
    <property type="entry name" value="EamA"/>
    <property type="match status" value="2"/>
</dbReference>
<keyword evidence="4 7" id="KW-1133">Transmembrane helix</keyword>
<comment type="caution">
    <text evidence="9">The sequence shown here is derived from an EMBL/GenBank/DDBJ whole genome shotgun (WGS) entry which is preliminary data.</text>
</comment>
<feature type="transmembrane region" description="Helical" evidence="7">
    <location>
        <begin position="169"/>
        <end position="190"/>
    </location>
</feature>
<keyword evidence="3 7" id="KW-0812">Transmembrane</keyword>
<feature type="transmembrane region" description="Helical" evidence="7">
    <location>
        <begin position="51"/>
        <end position="73"/>
    </location>
</feature>
<name>A0ABV8IL41_9ACTN</name>
<sequence>MFTSYFSGAFSSFFSSAAAGARLSLLQVSAAGILWGTAGVVVQVVAEQTGLGALAIGFYRLAVAAVVMLLIGFPARRRIWAAFRSAPVAIIAAGVGLASYQGLYFVAVRLGGVSIATVVSLGIAPVLLSAWETLRTRRRPGAATLAASAAAIGGLILIGGATVEPGASTAAGLGLLAAIGSGIVYAVSTAISRHTTQGVEPLTLTTLSCAIGAVSILPLAAAEGLAFTPQPGPIALLVYAGAITTALAYALFYTGLRRISGSVAVVVTLLEPLTAALLAVLLIDEPLGVATIAGGLLLLGAVATLYLGAGGKPDPLPADPAGTPDLSGEGEPTAAPARG</sequence>
<proteinExistence type="inferred from homology"/>
<feature type="transmembrane region" description="Helical" evidence="7">
    <location>
        <begin position="234"/>
        <end position="256"/>
    </location>
</feature>
<keyword evidence="10" id="KW-1185">Reference proteome</keyword>
<evidence type="ECO:0000256" key="7">
    <source>
        <dbReference type="SAM" id="Phobius"/>
    </source>
</evidence>
<dbReference type="PANTHER" id="PTHR32322">
    <property type="entry name" value="INNER MEMBRANE TRANSPORTER"/>
    <property type="match status" value="1"/>
</dbReference>
<organism evidence="9 10">
    <name type="scientific">Actinoplanes subglobosus</name>
    <dbReference type="NCBI Taxonomy" id="1547892"/>
    <lineage>
        <taxon>Bacteria</taxon>
        <taxon>Bacillati</taxon>
        <taxon>Actinomycetota</taxon>
        <taxon>Actinomycetes</taxon>
        <taxon>Micromonosporales</taxon>
        <taxon>Micromonosporaceae</taxon>
        <taxon>Actinoplanes</taxon>
    </lineage>
</organism>
<dbReference type="RefSeq" id="WP_378065799.1">
    <property type="nucleotide sequence ID" value="NZ_JBHSBL010000006.1"/>
</dbReference>
<feature type="transmembrane region" description="Helical" evidence="7">
    <location>
        <begin position="21"/>
        <end position="45"/>
    </location>
</feature>
<evidence type="ECO:0000256" key="4">
    <source>
        <dbReference type="ARBA" id="ARBA00022989"/>
    </source>
</evidence>
<dbReference type="InterPro" id="IPR000620">
    <property type="entry name" value="EamA_dom"/>
</dbReference>
<feature type="transmembrane region" description="Helical" evidence="7">
    <location>
        <begin position="113"/>
        <end position="131"/>
    </location>
</feature>
<dbReference type="InterPro" id="IPR050638">
    <property type="entry name" value="AA-Vitamin_Transporters"/>
</dbReference>
<comment type="subcellular location">
    <subcellularLocation>
        <location evidence="1">Membrane</location>
        <topology evidence="1">Multi-pass membrane protein</topology>
    </subcellularLocation>
</comment>
<dbReference type="PANTHER" id="PTHR32322:SF2">
    <property type="entry name" value="EAMA DOMAIN-CONTAINING PROTEIN"/>
    <property type="match status" value="1"/>
</dbReference>
<feature type="transmembrane region" description="Helical" evidence="7">
    <location>
        <begin position="289"/>
        <end position="309"/>
    </location>
</feature>
<feature type="transmembrane region" description="Helical" evidence="7">
    <location>
        <begin position="143"/>
        <end position="163"/>
    </location>
</feature>
<gene>
    <name evidence="9" type="ORF">ACFO0C_07435</name>
</gene>
<evidence type="ECO:0000256" key="6">
    <source>
        <dbReference type="SAM" id="MobiDB-lite"/>
    </source>
</evidence>
<feature type="domain" description="EamA" evidence="8">
    <location>
        <begin position="173"/>
        <end position="305"/>
    </location>
</feature>
<feature type="transmembrane region" description="Helical" evidence="7">
    <location>
        <begin position="263"/>
        <end position="283"/>
    </location>
</feature>
<evidence type="ECO:0000256" key="3">
    <source>
        <dbReference type="ARBA" id="ARBA00022692"/>
    </source>
</evidence>
<feature type="domain" description="EamA" evidence="8">
    <location>
        <begin position="25"/>
        <end position="158"/>
    </location>
</feature>
<protein>
    <submittedName>
        <fullName evidence="9">DMT family transporter</fullName>
    </submittedName>
</protein>
<feature type="region of interest" description="Disordered" evidence="6">
    <location>
        <begin position="314"/>
        <end position="339"/>
    </location>
</feature>
<dbReference type="Proteomes" id="UP001595867">
    <property type="component" value="Unassembled WGS sequence"/>
</dbReference>
<accession>A0ABV8IL41</accession>
<evidence type="ECO:0000256" key="5">
    <source>
        <dbReference type="ARBA" id="ARBA00023136"/>
    </source>
</evidence>
<evidence type="ECO:0000256" key="2">
    <source>
        <dbReference type="ARBA" id="ARBA00007362"/>
    </source>
</evidence>